<keyword evidence="6" id="KW-0677">Repeat</keyword>
<dbReference type="Proteomes" id="UP001431783">
    <property type="component" value="Unassembled WGS sequence"/>
</dbReference>
<dbReference type="InterPro" id="IPR022357">
    <property type="entry name" value="MIP_CS"/>
</dbReference>
<comment type="caution">
    <text evidence="11">The sequence shown here is derived from an EMBL/GenBank/DDBJ whole genome shotgun (WGS) entry which is preliminary data.</text>
</comment>
<dbReference type="InterPro" id="IPR034294">
    <property type="entry name" value="Aquaporin_transptr"/>
</dbReference>
<dbReference type="InterPro" id="IPR000425">
    <property type="entry name" value="MIP"/>
</dbReference>
<comment type="similarity">
    <text evidence="2 9">Belongs to the MIP/aquaporin (TC 1.A.8) family.</text>
</comment>
<organism evidence="11 12">
    <name type="scientific">Henosepilachna vigintioctopunctata</name>
    <dbReference type="NCBI Taxonomy" id="420089"/>
    <lineage>
        <taxon>Eukaryota</taxon>
        <taxon>Metazoa</taxon>
        <taxon>Ecdysozoa</taxon>
        <taxon>Arthropoda</taxon>
        <taxon>Hexapoda</taxon>
        <taxon>Insecta</taxon>
        <taxon>Pterygota</taxon>
        <taxon>Neoptera</taxon>
        <taxon>Endopterygota</taxon>
        <taxon>Coleoptera</taxon>
        <taxon>Polyphaga</taxon>
        <taxon>Cucujiformia</taxon>
        <taxon>Coccinelloidea</taxon>
        <taxon>Coccinellidae</taxon>
        <taxon>Epilachninae</taxon>
        <taxon>Epilachnini</taxon>
        <taxon>Henosepilachna</taxon>
    </lineage>
</organism>
<comment type="subcellular location">
    <subcellularLocation>
        <location evidence="1">Membrane</location>
        <topology evidence="1">Multi-pass membrane protein</topology>
    </subcellularLocation>
</comment>
<dbReference type="Pfam" id="PF00230">
    <property type="entry name" value="MIP"/>
    <property type="match status" value="1"/>
</dbReference>
<proteinExistence type="inferred from homology"/>
<evidence type="ECO:0008006" key="13">
    <source>
        <dbReference type="Google" id="ProtNLM"/>
    </source>
</evidence>
<evidence type="ECO:0000313" key="11">
    <source>
        <dbReference type="EMBL" id="KAK9888363.1"/>
    </source>
</evidence>
<feature type="transmembrane region" description="Helical" evidence="10">
    <location>
        <begin position="144"/>
        <end position="167"/>
    </location>
</feature>
<dbReference type="PANTHER" id="PTHR19139:SF291">
    <property type="entry name" value="AQUAPORIN"/>
    <property type="match status" value="1"/>
</dbReference>
<feature type="transmembrane region" description="Helical" evidence="10">
    <location>
        <begin position="179"/>
        <end position="200"/>
    </location>
</feature>
<feature type="transmembrane region" description="Helical" evidence="10">
    <location>
        <begin position="220"/>
        <end position="238"/>
    </location>
</feature>
<dbReference type="PANTHER" id="PTHR19139">
    <property type="entry name" value="AQUAPORIN TRANSPORTER"/>
    <property type="match status" value="1"/>
</dbReference>
<keyword evidence="5 9" id="KW-0812">Transmembrane</keyword>
<gene>
    <name evidence="11" type="ORF">WA026_000617</name>
</gene>
<dbReference type="SUPFAM" id="SSF81338">
    <property type="entry name" value="Aquaporin-like"/>
    <property type="match status" value="1"/>
</dbReference>
<evidence type="ECO:0000313" key="12">
    <source>
        <dbReference type="Proteomes" id="UP001431783"/>
    </source>
</evidence>
<evidence type="ECO:0000256" key="10">
    <source>
        <dbReference type="SAM" id="Phobius"/>
    </source>
</evidence>
<protein>
    <recommendedName>
        <fullName evidence="13">Aquaporin</fullName>
    </recommendedName>
</protein>
<evidence type="ECO:0000256" key="7">
    <source>
        <dbReference type="ARBA" id="ARBA00022989"/>
    </source>
</evidence>
<sequence>MGEATYDFTDDEQRHGKKEENFLDYFTMGFGEFGSVFVIVFISCMGCTTDLSDEVIPSLQKCIAGGLSVTAAIQMFGHISGAHANPAVTLSVYLMNLMSLKKACLYWICQVFGGITGYAVLLYVSPKTAVSSQLHCATMPSPDITIAQAFFVEVVITFILVTAINAAFDERCSKQLDSFPLRIGLIVTACALAAGPYTGASMNPARSLGPAIWQKNYTSLHIYILAPLLGGALSGLLYRHIILKTPE</sequence>
<accession>A0AAW1V6N2</accession>
<evidence type="ECO:0000256" key="4">
    <source>
        <dbReference type="ARBA" id="ARBA00022448"/>
    </source>
</evidence>
<comment type="subunit">
    <text evidence="3">Homotetramer.</text>
</comment>
<keyword evidence="8 10" id="KW-0472">Membrane</keyword>
<evidence type="ECO:0000256" key="5">
    <source>
        <dbReference type="ARBA" id="ARBA00022692"/>
    </source>
</evidence>
<feature type="transmembrane region" description="Helical" evidence="10">
    <location>
        <begin position="104"/>
        <end position="124"/>
    </location>
</feature>
<keyword evidence="4 9" id="KW-0813">Transport</keyword>
<keyword evidence="7 10" id="KW-1133">Transmembrane helix</keyword>
<evidence type="ECO:0000256" key="1">
    <source>
        <dbReference type="ARBA" id="ARBA00004141"/>
    </source>
</evidence>
<keyword evidence="12" id="KW-1185">Reference proteome</keyword>
<evidence type="ECO:0000256" key="8">
    <source>
        <dbReference type="ARBA" id="ARBA00023136"/>
    </source>
</evidence>
<evidence type="ECO:0000256" key="6">
    <source>
        <dbReference type="ARBA" id="ARBA00022737"/>
    </source>
</evidence>
<name>A0AAW1V6N2_9CUCU</name>
<dbReference type="Gene3D" id="1.20.1080.10">
    <property type="entry name" value="Glycerol uptake facilitator protein"/>
    <property type="match status" value="1"/>
</dbReference>
<dbReference type="GO" id="GO:0015267">
    <property type="term" value="F:channel activity"/>
    <property type="evidence" value="ECO:0007669"/>
    <property type="project" value="InterPro"/>
</dbReference>
<reference evidence="11 12" key="1">
    <citation type="submission" date="2023-03" db="EMBL/GenBank/DDBJ databases">
        <title>Genome insight into feeding habits of ladybird beetles.</title>
        <authorList>
            <person name="Li H.-S."/>
            <person name="Huang Y.-H."/>
            <person name="Pang H."/>
        </authorList>
    </citation>
    <scope>NUCLEOTIDE SEQUENCE [LARGE SCALE GENOMIC DNA]</scope>
    <source>
        <strain evidence="11">SYSU_2023b</strain>
        <tissue evidence="11">Whole body</tissue>
    </source>
</reference>
<evidence type="ECO:0000256" key="9">
    <source>
        <dbReference type="RuleBase" id="RU000477"/>
    </source>
</evidence>
<dbReference type="AlphaFoldDB" id="A0AAW1V6N2"/>
<evidence type="ECO:0000256" key="2">
    <source>
        <dbReference type="ARBA" id="ARBA00006175"/>
    </source>
</evidence>
<dbReference type="InterPro" id="IPR023271">
    <property type="entry name" value="Aquaporin-like"/>
</dbReference>
<dbReference type="GO" id="GO:0005886">
    <property type="term" value="C:plasma membrane"/>
    <property type="evidence" value="ECO:0007669"/>
    <property type="project" value="TreeGrafter"/>
</dbReference>
<evidence type="ECO:0000256" key="3">
    <source>
        <dbReference type="ARBA" id="ARBA00011881"/>
    </source>
</evidence>
<dbReference type="PROSITE" id="PS00221">
    <property type="entry name" value="MIP"/>
    <property type="match status" value="1"/>
</dbReference>
<dbReference type="PRINTS" id="PR00783">
    <property type="entry name" value="MINTRINSICP"/>
</dbReference>
<dbReference type="EMBL" id="JARQZJ010000121">
    <property type="protein sequence ID" value="KAK9888363.1"/>
    <property type="molecule type" value="Genomic_DNA"/>
</dbReference>